<name>A0A1Y1QT08_9GAMM</name>
<feature type="domain" description="Peptidase M15C" evidence="1">
    <location>
        <begin position="47"/>
        <end position="106"/>
    </location>
</feature>
<comment type="caution">
    <text evidence="2">The sequence shown here is derived from an EMBL/GenBank/DDBJ whole genome shotgun (WGS) entry which is preliminary data.</text>
</comment>
<protein>
    <recommendedName>
        <fullName evidence="1">Peptidase M15C domain-containing protein</fullName>
    </recommendedName>
</protein>
<dbReference type="GO" id="GO:0008233">
    <property type="term" value="F:peptidase activity"/>
    <property type="evidence" value="ECO:0007669"/>
    <property type="project" value="InterPro"/>
</dbReference>
<dbReference type="InterPro" id="IPR009045">
    <property type="entry name" value="Zn_M74/Hedgehog-like"/>
</dbReference>
<evidence type="ECO:0000313" key="3">
    <source>
        <dbReference type="Proteomes" id="UP000192491"/>
    </source>
</evidence>
<dbReference type="SUPFAM" id="SSF55166">
    <property type="entry name" value="Hedgehog/DD-peptidase"/>
    <property type="match status" value="1"/>
</dbReference>
<dbReference type="AlphaFoldDB" id="A0A1Y1QT08"/>
<organism evidence="2 3">
    <name type="scientific">Thiothrix lacustris</name>
    <dbReference type="NCBI Taxonomy" id="525917"/>
    <lineage>
        <taxon>Bacteria</taxon>
        <taxon>Pseudomonadati</taxon>
        <taxon>Pseudomonadota</taxon>
        <taxon>Gammaproteobacteria</taxon>
        <taxon>Thiotrichales</taxon>
        <taxon>Thiotrichaceae</taxon>
        <taxon>Thiothrix</taxon>
    </lineage>
</organism>
<gene>
    <name evidence="2" type="ORF">BWK73_13990</name>
</gene>
<reference evidence="2 3" key="1">
    <citation type="submission" date="2017-01" db="EMBL/GenBank/DDBJ databases">
        <title>Novel large sulfur bacteria in the metagenomes of groundwater-fed chemosynthetic microbial mats in the Lake Huron basin.</title>
        <authorList>
            <person name="Sharrar A.M."/>
            <person name="Flood B.E."/>
            <person name="Bailey J.V."/>
            <person name="Jones D.S."/>
            <person name="Biddanda B."/>
            <person name="Ruberg S.A."/>
            <person name="Marcus D.N."/>
            <person name="Dick G.J."/>
        </authorList>
    </citation>
    <scope>NUCLEOTIDE SEQUENCE [LARGE SCALE GENOMIC DNA]</scope>
    <source>
        <strain evidence="2">A8</strain>
    </source>
</reference>
<evidence type="ECO:0000313" key="2">
    <source>
        <dbReference type="EMBL" id="OQX12830.1"/>
    </source>
</evidence>
<accession>A0A1Y1QT08</accession>
<dbReference type="EMBL" id="MTEJ01000058">
    <property type="protein sequence ID" value="OQX12830.1"/>
    <property type="molecule type" value="Genomic_DNA"/>
</dbReference>
<dbReference type="InterPro" id="IPR039561">
    <property type="entry name" value="Peptidase_M15C"/>
</dbReference>
<dbReference type="CDD" id="cd14845">
    <property type="entry name" value="L-Ala-D-Glu_peptidase_like"/>
    <property type="match status" value="1"/>
</dbReference>
<evidence type="ECO:0000259" key="1">
    <source>
        <dbReference type="Pfam" id="PF13539"/>
    </source>
</evidence>
<sequence length="112" mass="12757">MGVDAALRQIVETAITLTTVDFRVTEGLRSAERQAELLREGKSWIKRSKHQEGLAVDLVALPDNEVSWEWRHYEAINEAMQEAASRHGCRVTWGGSWKQRDGVHWQLEGKTS</sequence>
<dbReference type="Proteomes" id="UP000192491">
    <property type="component" value="Unassembled WGS sequence"/>
</dbReference>
<dbReference type="Gene3D" id="3.30.1380.10">
    <property type="match status" value="1"/>
</dbReference>
<dbReference type="Pfam" id="PF13539">
    <property type="entry name" value="Peptidase_M15_4"/>
    <property type="match status" value="1"/>
</dbReference>
<proteinExistence type="predicted"/>